<keyword evidence="1" id="KW-0732">Signal</keyword>
<dbReference type="RefSeq" id="WP_397026038.1">
    <property type="nucleotide sequence ID" value="NZ_JBITMB010000015.1"/>
</dbReference>
<dbReference type="Proteomes" id="UP001612928">
    <property type="component" value="Unassembled WGS sequence"/>
</dbReference>
<comment type="caution">
    <text evidence="2">The sequence shown here is derived from an EMBL/GenBank/DDBJ whole genome shotgun (WGS) entry which is preliminary data.</text>
</comment>
<keyword evidence="3" id="KW-1185">Reference proteome</keyword>
<feature type="signal peptide" evidence="1">
    <location>
        <begin position="1"/>
        <end position="20"/>
    </location>
</feature>
<protein>
    <submittedName>
        <fullName evidence="2">Uncharacterized protein</fullName>
    </submittedName>
</protein>
<sequence>MTKRPLPALLTCIMSITLTACSSVVEPPLIAPSDPEVGKLRTVARRTLTSSLDRTVKAAGFSEEISRSGIDACRRGNDDSWNSDDFASKCTLSLYRAYAWNGHIEVS</sequence>
<feature type="chain" id="PRO_5046441774" evidence="1">
    <location>
        <begin position="21"/>
        <end position="107"/>
    </location>
</feature>
<proteinExistence type="predicted"/>
<evidence type="ECO:0000256" key="1">
    <source>
        <dbReference type="SAM" id="SignalP"/>
    </source>
</evidence>
<evidence type="ECO:0000313" key="2">
    <source>
        <dbReference type="EMBL" id="MFI7445575.1"/>
    </source>
</evidence>
<reference evidence="2 3" key="1">
    <citation type="submission" date="2024-10" db="EMBL/GenBank/DDBJ databases">
        <title>The Natural Products Discovery Center: Release of the First 8490 Sequenced Strains for Exploring Actinobacteria Biosynthetic Diversity.</title>
        <authorList>
            <person name="Kalkreuter E."/>
            <person name="Kautsar S.A."/>
            <person name="Yang D."/>
            <person name="Bader C.D."/>
            <person name="Teijaro C.N."/>
            <person name="Fluegel L."/>
            <person name="Davis C.M."/>
            <person name="Simpson J.R."/>
            <person name="Lauterbach L."/>
            <person name="Steele A.D."/>
            <person name="Gui C."/>
            <person name="Meng S."/>
            <person name="Li G."/>
            <person name="Viehrig K."/>
            <person name="Ye F."/>
            <person name="Su P."/>
            <person name="Kiefer A.F."/>
            <person name="Nichols A."/>
            <person name="Cepeda A.J."/>
            <person name="Yan W."/>
            <person name="Fan B."/>
            <person name="Jiang Y."/>
            <person name="Adhikari A."/>
            <person name="Zheng C.-J."/>
            <person name="Schuster L."/>
            <person name="Cowan T.M."/>
            <person name="Smanski M.J."/>
            <person name="Chevrette M.G."/>
            <person name="De Carvalho L.P.S."/>
            <person name="Shen B."/>
        </authorList>
    </citation>
    <scope>NUCLEOTIDE SEQUENCE [LARGE SCALE GENOMIC DNA]</scope>
    <source>
        <strain evidence="2 3">NPDC049503</strain>
    </source>
</reference>
<gene>
    <name evidence="2" type="ORF">ACIBP5_36885</name>
</gene>
<dbReference type="PROSITE" id="PS51257">
    <property type="entry name" value="PROKAR_LIPOPROTEIN"/>
    <property type="match status" value="1"/>
</dbReference>
<organism evidence="2 3">
    <name type="scientific">Nonomuraea indica</name>
    <dbReference type="NCBI Taxonomy" id="1581193"/>
    <lineage>
        <taxon>Bacteria</taxon>
        <taxon>Bacillati</taxon>
        <taxon>Actinomycetota</taxon>
        <taxon>Actinomycetes</taxon>
        <taxon>Streptosporangiales</taxon>
        <taxon>Streptosporangiaceae</taxon>
        <taxon>Nonomuraea</taxon>
    </lineage>
</organism>
<dbReference type="EMBL" id="JBITMB010000015">
    <property type="protein sequence ID" value="MFI7445575.1"/>
    <property type="molecule type" value="Genomic_DNA"/>
</dbReference>
<name>A0ABW8AFQ1_9ACTN</name>
<evidence type="ECO:0000313" key="3">
    <source>
        <dbReference type="Proteomes" id="UP001612928"/>
    </source>
</evidence>
<accession>A0ABW8AFQ1</accession>